<evidence type="ECO:0000256" key="3">
    <source>
        <dbReference type="PIRSR" id="PIRSR601461-1"/>
    </source>
</evidence>
<feature type="region of interest" description="Disordered" evidence="5">
    <location>
        <begin position="88"/>
        <end position="127"/>
    </location>
</feature>
<dbReference type="Gene3D" id="2.40.70.10">
    <property type="entry name" value="Acid Proteases"/>
    <property type="match status" value="2"/>
</dbReference>
<feature type="chain" id="PRO_5006059417" evidence="6">
    <location>
        <begin position="24"/>
        <end position="527"/>
    </location>
</feature>
<evidence type="ECO:0000256" key="5">
    <source>
        <dbReference type="SAM" id="MobiDB-lite"/>
    </source>
</evidence>
<feature type="domain" description="Peptidase A1" evidence="7">
    <location>
        <begin position="153"/>
        <end position="515"/>
    </location>
</feature>
<dbReference type="InterPro" id="IPR034164">
    <property type="entry name" value="Pepsin-like_dom"/>
</dbReference>
<dbReference type="InterPro" id="IPR021109">
    <property type="entry name" value="Peptidase_aspartic_dom_sf"/>
</dbReference>
<evidence type="ECO:0000256" key="4">
    <source>
        <dbReference type="RuleBase" id="RU000454"/>
    </source>
</evidence>
<dbReference type="InterPro" id="IPR001461">
    <property type="entry name" value="Aspartic_peptidase_A1"/>
</dbReference>
<name>A0A0P1BDY4_9BASI</name>
<keyword evidence="4 8" id="KW-0645">Protease</keyword>
<sequence length="527" mass="57544">MRRHNVLVALLLSLSLSFHSAHGEVTTQAPSQWQAQVFHDPVKHHGKHHMSVMAHRILHPPFLTDVLERASQEMAKLESELDKNFDIPTSVQKRAARPSHLHSRSYNDRLQARAEGASGGDITKRGENRRWVGDEGLGLSIARASNTQRDNEWLIEVGVGTPSQPIKMVVDTGSADSWMYSPSCCYGKSHHYFDPAASSTFSNRTLSTNGRPIRAASGVQGQWWSTSYAGGSGTDGYLGIDTMQIGNPSVNVPDSTIGLALAVNGQQRASRKMEGLLGFSPGALSPTRGGWVTPFEKMTRDGTLAYPVLTANLLKADRRTGKGGGGQYTFGDVKQPNMDGEMKWIDSTSTYYWGAHGAGLRMGDHHLNDDDHNKRFILDTGSSILYLSSRSAALGNAQIAGSYYAAESSLGTKWLVPCATGLVEYERQLPPAQRTPPFWVDLDGAQFAIPAEDLVFWPNSPIDPSETGGRENMCFSTIQEGSEQLAVIGTAFIKNHIVSFAFTDNKATNRRIGIANRSDVNLFPNLN</sequence>
<dbReference type="PROSITE" id="PS00141">
    <property type="entry name" value="ASP_PROTEASE"/>
    <property type="match status" value="1"/>
</dbReference>
<keyword evidence="9" id="KW-1185">Reference proteome</keyword>
<comment type="similarity">
    <text evidence="1 4">Belongs to the peptidase A1 family.</text>
</comment>
<evidence type="ECO:0000256" key="2">
    <source>
        <dbReference type="ARBA" id="ARBA00022750"/>
    </source>
</evidence>
<evidence type="ECO:0000256" key="6">
    <source>
        <dbReference type="SAM" id="SignalP"/>
    </source>
</evidence>
<dbReference type="EMBL" id="CCYA01000240">
    <property type="protein sequence ID" value="CEH14269.1"/>
    <property type="molecule type" value="Genomic_DNA"/>
</dbReference>
<feature type="active site" evidence="3">
    <location>
        <position position="379"/>
    </location>
</feature>
<dbReference type="Pfam" id="PF00026">
    <property type="entry name" value="Asp"/>
    <property type="match status" value="1"/>
</dbReference>
<dbReference type="SUPFAM" id="SSF50630">
    <property type="entry name" value="Acid proteases"/>
    <property type="match status" value="1"/>
</dbReference>
<dbReference type="STRING" id="401625.A0A0P1BDY4"/>
<reference evidence="8 9" key="1">
    <citation type="submission" date="2014-09" db="EMBL/GenBank/DDBJ databases">
        <authorList>
            <person name="Magalhaes I.L.F."/>
            <person name="Oliveira U."/>
            <person name="Santos F.R."/>
            <person name="Vidigal T.H.D.A."/>
            <person name="Brescovit A.D."/>
            <person name="Santos A.J."/>
        </authorList>
    </citation>
    <scope>NUCLEOTIDE SEQUENCE [LARGE SCALE GENOMIC DNA]</scope>
</reference>
<dbReference type="GO" id="GO:0004190">
    <property type="term" value="F:aspartic-type endopeptidase activity"/>
    <property type="evidence" value="ECO:0007669"/>
    <property type="project" value="UniProtKB-KW"/>
</dbReference>
<accession>A0A0P1BDY4</accession>
<feature type="compositionally biased region" description="Basic residues" evidence="5">
    <location>
        <begin position="94"/>
        <end position="103"/>
    </location>
</feature>
<dbReference type="OrthoDB" id="2747330at2759"/>
<feature type="active site" evidence="3">
    <location>
        <position position="171"/>
    </location>
</feature>
<dbReference type="Proteomes" id="UP000054845">
    <property type="component" value="Unassembled WGS sequence"/>
</dbReference>
<evidence type="ECO:0000313" key="8">
    <source>
        <dbReference type="EMBL" id="CEH14269.1"/>
    </source>
</evidence>
<keyword evidence="2 4" id="KW-0064">Aspartyl protease</keyword>
<dbReference type="PRINTS" id="PR00792">
    <property type="entry name" value="PEPSIN"/>
</dbReference>
<evidence type="ECO:0000313" key="9">
    <source>
        <dbReference type="Proteomes" id="UP000054845"/>
    </source>
</evidence>
<protein>
    <submittedName>
        <fullName evidence="8">Aspartyl protease</fullName>
    </submittedName>
</protein>
<dbReference type="GO" id="GO:0006508">
    <property type="term" value="P:proteolysis"/>
    <property type="evidence" value="ECO:0007669"/>
    <property type="project" value="UniProtKB-KW"/>
</dbReference>
<dbReference type="PANTHER" id="PTHR47966:SF51">
    <property type="entry name" value="BETA-SITE APP-CLEAVING ENZYME, ISOFORM A-RELATED"/>
    <property type="match status" value="1"/>
</dbReference>
<keyword evidence="6" id="KW-0732">Signal</keyword>
<dbReference type="AlphaFoldDB" id="A0A0P1BDY4"/>
<dbReference type="InterPro" id="IPR033121">
    <property type="entry name" value="PEPTIDASE_A1"/>
</dbReference>
<dbReference type="PROSITE" id="PS51767">
    <property type="entry name" value="PEPTIDASE_A1"/>
    <property type="match status" value="1"/>
</dbReference>
<feature type="signal peptide" evidence="6">
    <location>
        <begin position="1"/>
        <end position="23"/>
    </location>
</feature>
<keyword evidence="4" id="KW-0378">Hydrolase</keyword>
<dbReference type="CDD" id="cd05471">
    <property type="entry name" value="pepsin_like"/>
    <property type="match status" value="1"/>
</dbReference>
<dbReference type="InterPro" id="IPR001969">
    <property type="entry name" value="Aspartic_peptidase_AS"/>
</dbReference>
<proteinExistence type="inferred from homology"/>
<dbReference type="PANTHER" id="PTHR47966">
    <property type="entry name" value="BETA-SITE APP-CLEAVING ENZYME, ISOFORM A-RELATED"/>
    <property type="match status" value="1"/>
</dbReference>
<organism evidence="8 9">
    <name type="scientific">Ceraceosorus bombacis</name>
    <dbReference type="NCBI Taxonomy" id="401625"/>
    <lineage>
        <taxon>Eukaryota</taxon>
        <taxon>Fungi</taxon>
        <taxon>Dikarya</taxon>
        <taxon>Basidiomycota</taxon>
        <taxon>Ustilaginomycotina</taxon>
        <taxon>Exobasidiomycetes</taxon>
        <taxon>Ceraceosorales</taxon>
        <taxon>Ceraceosoraceae</taxon>
        <taxon>Ceraceosorus</taxon>
    </lineage>
</organism>
<evidence type="ECO:0000259" key="7">
    <source>
        <dbReference type="PROSITE" id="PS51767"/>
    </source>
</evidence>
<evidence type="ECO:0000256" key="1">
    <source>
        <dbReference type="ARBA" id="ARBA00007447"/>
    </source>
</evidence>